<dbReference type="SUPFAM" id="SSF48452">
    <property type="entry name" value="TPR-like"/>
    <property type="match status" value="1"/>
</dbReference>
<evidence type="ECO:0000256" key="1">
    <source>
        <dbReference type="SAM" id="SignalP"/>
    </source>
</evidence>
<dbReference type="Pfam" id="PF14559">
    <property type="entry name" value="TPR_19"/>
    <property type="match status" value="1"/>
</dbReference>
<gene>
    <name evidence="2" type="ORF">WAE96_16045</name>
</gene>
<evidence type="ECO:0000313" key="3">
    <source>
        <dbReference type="Proteomes" id="UP001382455"/>
    </source>
</evidence>
<dbReference type="InterPro" id="IPR011990">
    <property type="entry name" value="TPR-like_helical_dom_sf"/>
</dbReference>
<dbReference type="Gene3D" id="1.25.40.10">
    <property type="entry name" value="Tetratricopeptide repeat domain"/>
    <property type="match status" value="1"/>
</dbReference>
<dbReference type="Proteomes" id="UP001382455">
    <property type="component" value="Unassembled WGS sequence"/>
</dbReference>
<protein>
    <recommendedName>
        <fullName evidence="4">Tetratricopeptide repeat protein</fullName>
    </recommendedName>
</protein>
<dbReference type="EMBL" id="JBAWKS010000002">
    <property type="protein sequence ID" value="MEI4551185.1"/>
    <property type="molecule type" value="Genomic_DNA"/>
</dbReference>
<dbReference type="RefSeq" id="WP_336436202.1">
    <property type="nucleotide sequence ID" value="NZ_JBAWKS010000002.1"/>
</dbReference>
<proteinExistence type="predicted"/>
<comment type="caution">
    <text evidence="2">The sequence shown here is derived from an EMBL/GenBank/DDBJ whole genome shotgun (WGS) entry which is preliminary data.</text>
</comment>
<accession>A0ABU8EWR7</accession>
<feature type="chain" id="PRO_5046002181" description="Tetratricopeptide repeat protein" evidence="1">
    <location>
        <begin position="24"/>
        <end position="219"/>
    </location>
</feature>
<evidence type="ECO:0000313" key="2">
    <source>
        <dbReference type="EMBL" id="MEI4551185.1"/>
    </source>
</evidence>
<organism evidence="2 3">
    <name type="scientific">Pseudoalteromonas spongiae</name>
    <dbReference type="NCBI Taxonomy" id="298657"/>
    <lineage>
        <taxon>Bacteria</taxon>
        <taxon>Pseudomonadati</taxon>
        <taxon>Pseudomonadota</taxon>
        <taxon>Gammaproteobacteria</taxon>
        <taxon>Alteromonadales</taxon>
        <taxon>Pseudoalteromonadaceae</taxon>
        <taxon>Pseudoalteromonas</taxon>
    </lineage>
</organism>
<sequence length="219" mass="24293">MKTSTLLVAATFAFASHFSVAQASQPFTTELLNIQHNWANTNYKLQEESQLKAYENLIKETENLKAAYPDSAESWIWYGIVQSSYAGAKGGLGALTHAKNAKAAFEKALTIDEQALSGSAYTSLGILYHKVPGWPIAFGSDKKAQSLLETALKMNPEGIDPNYFYGEFMYDEKEYAKAKVFLEKALNAPARSERPLADEGRKEEINALLVKVNKKLSKR</sequence>
<reference evidence="2 3" key="1">
    <citation type="submission" date="2023-12" db="EMBL/GenBank/DDBJ databases">
        <title>Friends and Foes: Symbiotic and Algicidal bacterial influence on Karenia brevis blooms.</title>
        <authorList>
            <person name="Fei C."/>
            <person name="Mohamed A.R."/>
            <person name="Booker A."/>
            <person name="Arshad M."/>
            <person name="Klass S."/>
            <person name="Ahn S."/>
            <person name="Gilbert P.M."/>
            <person name="Heil C.A."/>
            <person name="Martinez J.M."/>
            <person name="Amin S.A."/>
        </authorList>
    </citation>
    <scope>NUCLEOTIDE SEQUENCE [LARGE SCALE GENOMIC DNA]</scope>
    <source>
        <strain evidence="2 3">CE15</strain>
    </source>
</reference>
<evidence type="ECO:0008006" key="4">
    <source>
        <dbReference type="Google" id="ProtNLM"/>
    </source>
</evidence>
<keyword evidence="1" id="KW-0732">Signal</keyword>
<keyword evidence="3" id="KW-1185">Reference proteome</keyword>
<feature type="signal peptide" evidence="1">
    <location>
        <begin position="1"/>
        <end position="23"/>
    </location>
</feature>
<name>A0ABU8EWR7_9GAMM</name>